<evidence type="ECO:0000313" key="2">
    <source>
        <dbReference type="Proteomes" id="UP000264589"/>
    </source>
</evidence>
<keyword evidence="2" id="KW-1185">Reference proteome</keyword>
<dbReference type="InParanoid" id="A0A371RLW7"/>
<proteinExistence type="predicted"/>
<comment type="caution">
    <text evidence="1">The sequence shown here is derived from an EMBL/GenBank/DDBJ whole genome shotgun (WGS) entry which is preliminary data.</text>
</comment>
<dbReference type="InterPro" id="IPR029044">
    <property type="entry name" value="Nucleotide-diphossugar_trans"/>
</dbReference>
<sequence>MKWGTRYPAPYANRLYQAAKAHMDRPFRFLCLTDDAEGLDPGIEAQSLPEIPLPSPYEWTPWRKLSVWQDGVAGLTGDVLFLDLDILITGPLGEMFDYAPGQYCVIENWTQLGEGIGNTSVFRFRAGAHPEIYEKFATDPARVLSECRIEQQYISTLIRDQVFWPREWCLSFKHSIVPPFPLNWAKTPRLPEGAKTVVFTGRPDIDEAARGYWPTKWYKRFYKHTRPAPWIADLWEREEAAGLTPAMRTPEKAGS</sequence>
<evidence type="ECO:0008006" key="3">
    <source>
        <dbReference type="Google" id="ProtNLM"/>
    </source>
</evidence>
<reference evidence="1 2" key="1">
    <citation type="submission" date="2018-08" db="EMBL/GenBank/DDBJ databases">
        <title>Parvularcula sp. SM1705, isolated from surface water of the South Sea China.</title>
        <authorList>
            <person name="Sun L."/>
        </authorList>
    </citation>
    <scope>NUCLEOTIDE SEQUENCE [LARGE SCALE GENOMIC DNA]</scope>
    <source>
        <strain evidence="1 2">SM1705</strain>
    </source>
</reference>
<protein>
    <recommendedName>
        <fullName evidence="3">Glycosyltransferase</fullName>
    </recommendedName>
</protein>
<dbReference type="AlphaFoldDB" id="A0A371RLW7"/>
<organism evidence="1 2">
    <name type="scientific">Parvularcula marina</name>
    <dbReference type="NCBI Taxonomy" id="2292771"/>
    <lineage>
        <taxon>Bacteria</taxon>
        <taxon>Pseudomonadati</taxon>
        <taxon>Pseudomonadota</taxon>
        <taxon>Alphaproteobacteria</taxon>
        <taxon>Parvularculales</taxon>
        <taxon>Parvularculaceae</taxon>
        <taxon>Parvularcula</taxon>
    </lineage>
</organism>
<dbReference type="EMBL" id="QUQO01000001">
    <property type="protein sequence ID" value="RFB06434.1"/>
    <property type="molecule type" value="Genomic_DNA"/>
</dbReference>
<name>A0A371RLW7_9PROT</name>
<dbReference type="SUPFAM" id="SSF53448">
    <property type="entry name" value="Nucleotide-diphospho-sugar transferases"/>
    <property type="match status" value="1"/>
</dbReference>
<gene>
    <name evidence="1" type="ORF">DX908_10585</name>
</gene>
<dbReference type="Proteomes" id="UP000264589">
    <property type="component" value="Unassembled WGS sequence"/>
</dbReference>
<accession>A0A371RLW7</accession>
<dbReference type="OrthoDB" id="564871at2"/>
<evidence type="ECO:0000313" key="1">
    <source>
        <dbReference type="EMBL" id="RFB06434.1"/>
    </source>
</evidence>